<dbReference type="RefSeq" id="WP_244185257.1">
    <property type="nucleotide sequence ID" value="NZ_JASPFP010000001.1"/>
</dbReference>
<keyword evidence="13" id="KW-1185">Reference proteome</keyword>
<keyword evidence="9" id="KW-0472">Membrane</keyword>
<dbReference type="InterPro" id="IPR005467">
    <property type="entry name" value="His_kinase_dom"/>
</dbReference>
<evidence type="ECO:0000259" key="11">
    <source>
        <dbReference type="PROSITE" id="PS50885"/>
    </source>
</evidence>
<evidence type="ECO:0000256" key="6">
    <source>
        <dbReference type="ARBA" id="ARBA00022741"/>
    </source>
</evidence>
<dbReference type="Pfam" id="PF05228">
    <property type="entry name" value="CHASE4"/>
    <property type="match status" value="1"/>
</dbReference>
<dbReference type="Gene3D" id="3.30.565.10">
    <property type="entry name" value="Histidine kinase-like ATPase, C-terminal domain"/>
    <property type="match status" value="1"/>
</dbReference>
<keyword evidence="5" id="KW-0808">Transferase</keyword>
<evidence type="ECO:0000313" key="13">
    <source>
        <dbReference type="Proteomes" id="UP000244189"/>
    </source>
</evidence>
<evidence type="ECO:0000313" key="12">
    <source>
        <dbReference type="EMBL" id="PTQ60548.1"/>
    </source>
</evidence>
<dbReference type="Proteomes" id="UP000244189">
    <property type="component" value="Unassembled WGS sequence"/>
</dbReference>
<dbReference type="InterPro" id="IPR036890">
    <property type="entry name" value="HATPase_C_sf"/>
</dbReference>
<keyword evidence="9" id="KW-0812">Transmembrane</keyword>
<organism evidence="12 13">
    <name type="scientific">Sphingomonas aurantiaca</name>
    <dbReference type="NCBI Taxonomy" id="185949"/>
    <lineage>
        <taxon>Bacteria</taxon>
        <taxon>Pseudomonadati</taxon>
        <taxon>Pseudomonadota</taxon>
        <taxon>Alphaproteobacteria</taxon>
        <taxon>Sphingomonadales</taxon>
        <taxon>Sphingomonadaceae</taxon>
        <taxon>Sphingomonas</taxon>
    </lineage>
</organism>
<dbReference type="GO" id="GO:0005524">
    <property type="term" value="F:ATP binding"/>
    <property type="evidence" value="ECO:0007669"/>
    <property type="project" value="UniProtKB-KW"/>
</dbReference>
<dbReference type="PROSITE" id="PS50885">
    <property type="entry name" value="HAMP"/>
    <property type="match status" value="1"/>
</dbReference>
<evidence type="ECO:0000256" key="1">
    <source>
        <dbReference type="ARBA" id="ARBA00000085"/>
    </source>
</evidence>
<dbReference type="SUPFAM" id="SSF158472">
    <property type="entry name" value="HAMP domain-like"/>
    <property type="match status" value="1"/>
</dbReference>
<feature type="domain" description="HAMP" evidence="11">
    <location>
        <begin position="301"/>
        <end position="354"/>
    </location>
</feature>
<sequence length="627" mass="65912">MPSAGMGRLPPILGRQFGRMRTRSSLGAKLVAIMTAVGLVATIAITLLLAGIITPSFTKLEGKAIAGHVGRARTALSDYAAGVESAVRDYGDWNASYAYMADPRAGSERASPLPRTMTDLGINGMAYVSPASRVVIARWHDPVRGAQGGVERARLTAMIARTDLAAVLGRRSSGRFYARIGDRVAAIGVAGVRRSDGSGIPRGYVLMARVITPQQLATLLPAGARIDTAAQGDAVAVTAGASKLTLVVPLIGADGHAVAGARFTIPRDVSLLGRRVLLLAVAGSTVLLLLVLVMLRRMIERLVLRPLHRVESHMQRVRVSGSLALLEEDERRDEIGSLGRSFNAMLRQLKDLREQIEAQSFDLGRSESAVAVMHNVRNALNPISTILSQGIAQSAAIDRATIDRAIAELAQGDVPEARRRKLAAFVAAAVEAESADRDAMRREMVVGREAMADVLEIIGQQQRAAHERPALEVCDVSDIIARNATIARYALGTSIAFSFPAGPSPVMASRVILSQVIGNLFGNAVESIVARGTGSGSIVATVSQSQGRVTVAIRDDGEGFSAEAGALLFQRGFSTRAHKSGGLGLHWCANSMAAMLGALRLESDGPGLGAVATLTLDAADTAVSKAA</sequence>
<dbReference type="PANTHER" id="PTHR44936:SF10">
    <property type="entry name" value="SENSOR PROTEIN RSTB"/>
    <property type="match status" value="1"/>
</dbReference>
<feature type="transmembrane region" description="Helical" evidence="9">
    <location>
        <begin position="30"/>
        <end position="53"/>
    </location>
</feature>
<evidence type="ECO:0000256" key="3">
    <source>
        <dbReference type="ARBA" id="ARBA00012438"/>
    </source>
</evidence>
<dbReference type="GO" id="GO:0016020">
    <property type="term" value="C:membrane"/>
    <property type="evidence" value="ECO:0007669"/>
    <property type="project" value="UniProtKB-SubCell"/>
</dbReference>
<dbReference type="GO" id="GO:0007165">
    <property type="term" value="P:signal transduction"/>
    <property type="evidence" value="ECO:0007669"/>
    <property type="project" value="InterPro"/>
</dbReference>
<accession>A0A2T5GMP9</accession>
<dbReference type="Pfam" id="PF00672">
    <property type="entry name" value="HAMP"/>
    <property type="match status" value="1"/>
</dbReference>
<proteinExistence type="predicted"/>
<comment type="subcellular location">
    <subcellularLocation>
        <location evidence="2">Membrane</location>
    </subcellularLocation>
</comment>
<dbReference type="EC" id="2.7.13.3" evidence="3"/>
<dbReference type="SUPFAM" id="SSF55874">
    <property type="entry name" value="ATPase domain of HSP90 chaperone/DNA topoisomerase II/histidine kinase"/>
    <property type="match status" value="1"/>
</dbReference>
<protein>
    <recommendedName>
        <fullName evidence="3">histidine kinase</fullName>
        <ecNumber evidence="3">2.7.13.3</ecNumber>
    </recommendedName>
</protein>
<gene>
    <name evidence="12" type="ORF">C8J26_2260</name>
</gene>
<comment type="catalytic activity">
    <reaction evidence="1">
        <text>ATP + protein L-histidine = ADP + protein N-phospho-L-histidine.</text>
        <dbReference type="EC" id="2.7.13.3"/>
    </reaction>
</comment>
<dbReference type="SMART" id="SM00387">
    <property type="entry name" value="HATPase_c"/>
    <property type="match status" value="1"/>
</dbReference>
<dbReference type="Gene3D" id="6.10.340.10">
    <property type="match status" value="1"/>
</dbReference>
<evidence type="ECO:0000256" key="5">
    <source>
        <dbReference type="ARBA" id="ARBA00022679"/>
    </source>
</evidence>
<keyword evidence="9" id="KW-1133">Transmembrane helix</keyword>
<dbReference type="CDD" id="cd06225">
    <property type="entry name" value="HAMP"/>
    <property type="match status" value="1"/>
</dbReference>
<keyword evidence="4" id="KW-0597">Phosphoprotein</keyword>
<keyword evidence="8" id="KW-0067">ATP-binding</keyword>
<dbReference type="InterPro" id="IPR050980">
    <property type="entry name" value="2C_sensor_his_kinase"/>
</dbReference>
<dbReference type="AlphaFoldDB" id="A0A2T5GMP9"/>
<keyword evidence="6" id="KW-0547">Nucleotide-binding</keyword>
<dbReference type="InterPro" id="IPR007892">
    <property type="entry name" value="CHASE4"/>
</dbReference>
<comment type="caution">
    <text evidence="12">The sequence shown here is derived from an EMBL/GenBank/DDBJ whole genome shotgun (WGS) entry which is preliminary data.</text>
</comment>
<evidence type="ECO:0000256" key="8">
    <source>
        <dbReference type="ARBA" id="ARBA00022840"/>
    </source>
</evidence>
<evidence type="ECO:0000256" key="2">
    <source>
        <dbReference type="ARBA" id="ARBA00004370"/>
    </source>
</evidence>
<dbReference type="EMBL" id="QAOG01000003">
    <property type="protein sequence ID" value="PTQ60548.1"/>
    <property type="molecule type" value="Genomic_DNA"/>
</dbReference>
<dbReference type="GO" id="GO:0004673">
    <property type="term" value="F:protein histidine kinase activity"/>
    <property type="evidence" value="ECO:0007669"/>
    <property type="project" value="UniProtKB-EC"/>
</dbReference>
<dbReference type="InterPro" id="IPR003660">
    <property type="entry name" value="HAMP_dom"/>
</dbReference>
<feature type="transmembrane region" description="Helical" evidence="9">
    <location>
        <begin position="276"/>
        <end position="295"/>
    </location>
</feature>
<evidence type="ECO:0000256" key="4">
    <source>
        <dbReference type="ARBA" id="ARBA00022553"/>
    </source>
</evidence>
<dbReference type="PROSITE" id="PS50109">
    <property type="entry name" value="HIS_KIN"/>
    <property type="match status" value="1"/>
</dbReference>
<feature type="domain" description="Histidine kinase" evidence="10">
    <location>
        <begin position="413"/>
        <end position="620"/>
    </location>
</feature>
<dbReference type="Pfam" id="PF02518">
    <property type="entry name" value="HATPase_c"/>
    <property type="match status" value="1"/>
</dbReference>
<name>A0A2T5GMP9_9SPHN</name>
<evidence type="ECO:0000256" key="9">
    <source>
        <dbReference type="SAM" id="Phobius"/>
    </source>
</evidence>
<dbReference type="PANTHER" id="PTHR44936">
    <property type="entry name" value="SENSOR PROTEIN CREC"/>
    <property type="match status" value="1"/>
</dbReference>
<dbReference type="InterPro" id="IPR003594">
    <property type="entry name" value="HATPase_dom"/>
</dbReference>
<dbReference type="SMART" id="SM00304">
    <property type="entry name" value="HAMP"/>
    <property type="match status" value="1"/>
</dbReference>
<evidence type="ECO:0000259" key="10">
    <source>
        <dbReference type="PROSITE" id="PS50109"/>
    </source>
</evidence>
<reference evidence="12 13" key="1">
    <citation type="submission" date="2018-04" db="EMBL/GenBank/DDBJ databases">
        <title>Genomic Encyclopedia of Type Strains, Phase III (KMG-III): the genomes of soil and plant-associated and newly described type strains.</title>
        <authorList>
            <person name="Whitman W."/>
        </authorList>
    </citation>
    <scope>NUCLEOTIDE SEQUENCE [LARGE SCALE GENOMIC DNA]</scope>
    <source>
        <strain evidence="12 13">MA101b</strain>
    </source>
</reference>
<evidence type="ECO:0000256" key="7">
    <source>
        <dbReference type="ARBA" id="ARBA00022777"/>
    </source>
</evidence>
<keyword evidence="7 12" id="KW-0418">Kinase</keyword>